<dbReference type="RefSeq" id="WP_350332063.1">
    <property type="nucleotide sequence ID" value="NZ_CP054719.1"/>
</dbReference>
<dbReference type="Proteomes" id="UP000594001">
    <property type="component" value="Chromosome"/>
</dbReference>
<keyword evidence="8" id="KW-0406">Ion transport</keyword>
<evidence type="ECO:0000313" key="12">
    <source>
        <dbReference type="Proteomes" id="UP000594001"/>
    </source>
</evidence>
<dbReference type="GO" id="GO:0006829">
    <property type="term" value="P:zinc ion transport"/>
    <property type="evidence" value="ECO:0007669"/>
    <property type="project" value="UniProtKB-KW"/>
</dbReference>
<dbReference type="GO" id="GO:0005524">
    <property type="term" value="F:ATP binding"/>
    <property type="evidence" value="ECO:0007669"/>
    <property type="project" value="UniProtKB-KW"/>
</dbReference>
<keyword evidence="5 11" id="KW-0067">ATP-binding</keyword>
<dbReference type="GO" id="GO:0010043">
    <property type="term" value="P:response to zinc ion"/>
    <property type="evidence" value="ECO:0007669"/>
    <property type="project" value="TreeGrafter"/>
</dbReference>
<dbReference type="InterPro" id="IPR003439">
    <property type="entry name" value="ABC_transporter-like_ATP-bd"/>
</dbReference>
<accession>A0A7L9RRY1</accession>
<evidence type="ECO:0000256" key="7">
    <source>
        <dbReference type="ARBA" id="ARBA00022967"/>
    </source>
</evidence>
<dbReference type="GO" id="GO:0016887">
    <property type="term" value="F:ATP hydrolysis activity"/>
    <property type="evidence" value="ECO:0007669"/>
    <property type="project" value="InterPro"/>
</dbReference>
<feature type="domain" description="ABC transporter" evidence="10">
    <location>
        <begin position="4"/>
        <end position="220"/>
    </location>
</feature>
<keyword evidence="7" id="KW-1278">Translocase</keyword>
<name>A0A7L9RRY1_9PROT</name>
<evidence type="ECO:0000256" key="6">
    <source>
        <dbReference type="ARBA" id="ARBA00022906"/>
    </source>
</evidence>
<organism evidence="11 12">
    <name type="scientific">Candidatus Bodocaedibacter vickermanii</name>
    <dbReference type="NCBI Taxonomy" id="2741701"/>
    <lineage>
        <taxon>Bacteria</taxon>
        <taxon>Pseudomonadati</taxon>
        <taxon>Pseudomonadota</taxon>
        <taxon>Alphaproteobacteria</taxon>
        <taxon>Holosporales</taxon>
        <taxon>Candidatus Paracaedibacteraceae</taxon>
        <taxon>Candidatus Bodocaedibacter</taxon>
    </lineage>
</organism>
<keyword evidence="12" id="KW-1185">Reference proteome</keyword>
<evidence type="ECO:0000256" key="8">
    <source>
        <dbReference type="ARBA" id="ARBA00023065"/>
    </source>
</evidence>
<dbReference type="PANTHER" id="PTHR42734:SF9">
    <property type="entry name" value="ZINC IMPORT ATP-BINDING PROTEIN ZNUC"/>
    <property type="match status" value="1"/>
</dbReference>
<keyword evidence="3" id="KW-0547">Nucleotide-binding</keyword>
<gene>
    <name evidence="11" type="primary">znuC</name>
    <name evidence="11" type="ORF">CPBP_00058</name>
</gene>
<protein>
    <submittedName>
        <fullName evidence="11">Zinc import ATP-binding protein ZnuC</fullName>
        <ecNumber evidence="11">3.6.3.-</ecNumber>
    </submittedName>
</protein>
<evidence type="ECO:0000256" key="4">
    <source>
        <dbReference type="ARBA" id="ARBA00022833"/>
    </source>
</evidence>
<dbReference type="AlphaFoldDB" id="A0A7L9RRY1"/>
<dbReference type="SMART" id="SM00382">
    <property type="entry name" value="AAA"/>
    <property type="match status" value="1"/>
</dbReference>
<dbReference type="PROSITE" id="PS50893">
    <property type="entry name" value="ABC_TRANSPORTER_2"/>
    <property type="match status" value="1"/>
</dbReference>
<evidence type="ECO:0000256" key="2">
    <source>
        <dbReference type="ARBA" id="ARBA00022475"/>
    </source>
</evidence>
<dbReference type="EC" id="3.6.3.-" evidence="11"/>
<dbReference type="InterPro" id="IPR003593">
    <property type="entry name" value="AAA+_ATPase"/>
</dbReference>
<dbReference type="Gene3D" id="3.40.50.300">
    <property type="entry name" value="P-loop containing nucleotide triphosphate hydrolases"/>
    <property type="match status" value="1"/>
</dbReference>
<keyword evidence="2" id="KW-1003">Cell membrane</keyword>
<keyword evidence="9" id="KW-0472">Membrane</keyword>
<reference evidence="11 12" key="1">
    <citation type="submission" date="2020-06" db="EMBL/GenBank/DDBJ databases">
        <title>The endosymbiont of the kinetoplastid Bodo saltans is a Paracaedibacter-like alpha-proteobacterium possessing a putative toxin-antitoxin system.</title>
        <authorList>
            <person name="Midha S."/>
            <person name="Rigden D.J."/>
            <person name="Siozios S."/>
            <person name="Hurst G.D.D."/>
            <person name="Jackson A.P."/>
        </authorList>
    </citation>
    <scope>NUCLEOTIDE SEQUENCE [LARGE SCALE GENOMIC DNA]</scope>
    <source>
        <strain evidence="11">Lake Konstanz</strain>
    </source>
</reference>
<keyword evidence="11" id="KW-0378">Hydrolase</keyword>
<evidence type="ECO:0000259" key="10">
    <source>
        <dbReference type="PROSITE" id="PS50893"/>
    </source>
</evidence>
<evidence type="ECO:0000256" key="5">
    <source>
        <dbReference type="ARBA" id="ARBA00022840"/>
    </source>
</evidence>
<proteinExistence type="predicted"/>
<evidence type="ECO:0000256" key="9">
    <source>
        <dbReference type="ARBA" id="ARBA00023136"/>
    </source>
</evidence>
<dbReference type="InterPro" id="IPR027417">
    <property type="entry name" value="P-loop_NTPase"/>
</dbReference>
<dbReference type="PANTHER" id="PTHR42734">
    <property type="entry name" value="METAL TRANSPORT SYSTEM ATP-BINDING PROTEIN TM_0124-RELATED"/>
    <property type="match status" value="1"/>
</dbReference>
<evidence type="ECO:0000256" key="3">
    <source>
        <dbReference type="ARBA" id="ARBA00022741"/>
    </source>
</evidence>
<sequence length="251" mass="28139">MNVFSANSVGFRTPSKQILDGVSFDIQKGSFTTLIGPNGAGKSTLLKLMLGFLKPSTGTLNWQSSQRLGYMPQKLQIDTSFPLSVGRLFDLKPGGVAPEDRDRIERLTQTLELQHRLFSELSGGELQRVLLTYALLGNPDVVLLDEPMQGLDIDSEALFLNILHTLKYQYGKTLFMVSHDLHMVFKHSDHVICLQKHVCCQGAPSSIKDDPAYHVLFGQRKDSLMALYAHQHDHTHDHIRDHIHGEGCNHE</sequence>
<keyword evidence="6" id="KW-0864">Zinc transport</keyword>
<keyword evidence="4" id="KW-0862">Zinc</keyword>
<keyword evidence="1" id="KW-0813">Transport</keyword>
<dbReference type="Pfam" id="PF00005">
    <property type="entry name" value="ABC_tran"/>
    <property type="match status" value="1"/>
</dbReference>
<dbReference type="InterPro" id="IPR050153">
    <property type="entry name" value="Metal_Ion_Import_ABC"/>
</dbReference>
<dbReference type="KEGG" id="pbal:CPBP_00058"/>
<dbReference type="EMBL" id="CP054719">
    <property type="protein sequence ID" value="QOL19309.1"/>
    <property type="molecule type" value="Genomic_DNA"/>
</dbReference>
<dbReference type="SUPFAM" id="SSF52540">
    <property type="entry name" value="P-loop containing nucleoside triphosphate hydrolases"/>
    <property type="match status" value="1"/>
</dbReference>
<evidence type="ECO:0000256" key="1">
    <source>
        <dbReference type="ARBA" id="ARBA00022448"/>
    </source>
</evidence>
<evidence type="ECO:0000313" key="11">
    <source>
        <dbReference type="EMBL" id="QOL19309.1"/>
    </source>
</evidence>